<dbReference type="InterPro" id="IPR000297">
    <property type="entry name" value="PPIase_PpiC"/>
</dbReference>
<evidence type="ECO:0000259" key="2">
    <source>
        <dbReference type="PROSITE" id="PS50198"/>
    </source>
</evidence>
<dbReference type="Pfam" id="PF13145">
    <property type="entry name" value="Rotamase_2"/>
    <property type="match status" value="1"/>
</dbReference>
<keyword evidence="1" id="KW-0697">Rotamase</keyword>
<organism evidence="3 4">
    <name type="scientific">Archangium gephyra</name>
    <dbReference type="NCBI Taxonomy" id="48"/>
    <lineage>
        <taxon>Bacteria</taxon>
        <taxon>Pseudomonadati</taxon>
        <taxon>Myxococcota</taxon>
        <taxon>Myxococcia</taxon>
        <taxon>Myxococcales</taxon>
        <taxon>Cystobacterineae</taxon>
        <taxon>Archangiaceae</taxon>
        <taxon>Archangium</taxon>
    </lineage>
</organism>
<evidence type="ECO:0000313" key="3">
    <source>
        <dbReference type="EMBL" id="PZR05794.1"/>
    </source>
</evidence>
<comment type="caution">
    <text evidence="3">The sequence shown here is derived from an EMBL/GenBank/DDBJ whole genome shotgun (WGS) entry which is preliminary data.</text>
</comment>
<dbReference type="InterPro" id="IPR027304">
    <property type="entry name" value="Trigger_fact/SurA_dom_sf"/>
</dbReference>
<dbReference type="Pfam" id="PF13624">
    <property type="entry name" value="SurA_N_3"/>
    <property type="match status" value="1"/>
</dbReference>
<dbReference type="SUPFAM" id="SSF109998">
    <property type="entry name" value="Triger factor/SurA peptide-binding domain-like"/>
    <property type="match status" value="1"/>
</dbReference>
<evidence type="ECO:0000256" key="1">
    <source>
        <dbReference type="PROSITE-ProRule" id="PRU00278"/>
    </source>
</evidence>
<dbReference type="Gene3D" id="1.10.4030.10">
    <property type="entry name" value="Porin chaperone SurA, peptide-binding domain"/>
    <property type="match status" value="1"/>
</dbReference>
<name>A0A2W5URF5_9BACT</name>
<proteinExistence type="predicted"/>
<dbReference type="Gene3D" id="3.10.50.40">
    <property type="match status" value="1"/>
</dbReference>
<accession>A0A2W5URF5</accession>
<dbReference type="InterPro" id="IPR050245">
    <property type="entry name" value="PrsA_foldase"/>
</dbReference>
<dbReference type="PROSITE" id="PS50198">
    <property type="entry name" value="PPIC_PPIASE_2"/>
    <property type="match status" value="1"/>
</dbReference>
<dbReference type="PANTHER" id="PTHR47245">
    <property type="entry name" value="PEPTIDYLPROLYL ISOMERASE"/>
    <property type="match status" value="1"/>
</dbReference>
<dbReference type="EMBL" id="QFQP01000042">
    <property type="protein sequence ID" value="PZR05794.1"/>
    <property type="molecule type" value="Genomic_DNA"/>
</dbReference>
<dbReference type="Proteomes" id="UP000249061">
    <property type="component" value="Unassembled WGS sequence"/>
</dbReference>
<evidence type="ECO:0000313" key="4">
    <source>
        <dbReference type="Proteomes" id="UP000249061"/>
    </source>
</evidence>
<protein>
    <recommendedName>
        <fullName evidence="2">PpiC domain-containing protein</fullName>
    </recommendedName>
</protein>
<dbReference type="GO" id="GO:0003755">
    <property type="term" value="F:peptidyl-prolyl cis-trans isomerase activity"/>
    <property type="evidence" value="ECO:0007669"/>
    <property type="project" value="UniProtKB-KW"/>
</dbReference>
<dbReference type="InterPro" id="IPR046357">
    <property type="entry name" value="PPIase_dom_sf"/>
</dbReference>
<feature type="domain" description="PpiC" evidence="2">
    <location>
        <begin position="151"/>
        <end position="254"/>
    </location>
</feature>
<reference evidence="3 4" key="1">
    <citation type="submission" date="2017-08" db="EMBL/GenBank/DDBJ databases">
        <title>Infants hospitalized years apart are colonized by the same room-sourced microbial strains.</title>
        <authorList>
            <person name="Brooks B."/>
            <person name="Olm M.R."/>
            <person name="Firek B.A."/>
            <person name="Baker R."/>
            <person name="Thomas B.C."/>
            <person name="Morowitz M.J."/>
            <person name="Banfield J.F."/>
        </authorList>
    </citation>
    <scope>NUCLEOTIDE SEQUENCE [LARGE SCALE GENOMIC DNA]</scope>
    <source>
        <strain evidence="3">S2_003_000_R2_14</strain>
    </source>
</reference>
<keyword evidence="1" id="KW-0413">Isomerase</keyword>
<dbReference type="PANTHER" id="PTHR47245:SF2">
    <property type="entry name" value="PEPTIDYL-PROLYL CIS-TRANS ISOMERASE HP_0175-RELATED"/>
    <property type="match status" value="1"/>
</dbReference>
<sequence>MGYITPSEGKYQMRLKALGGVAVFGACLALSGCGAKTQNADAGTSAEILATVGDDRITLDQVQRELEAQPDFVRARLSDPARRREYVEHLIRNRLLLEEARRLHLQDSPEVRAGLERLLIQQLLKQQTTGEPTEAEAQAWYDAHLTELSRPERVQVSLIEFGAATRADVEKEVARLRALKEPVRREAFLTLVQNRSTHEGSRSVQGDIGPRTREEITQLFGADASQAAFSLTDAGEISAPVMTAKGFVIFRLTARQPAQVPAFASEKARILARLSTEARSRKLEAITGALRDKAKVSINDTALEKLGGGVSSPLVP</sequence>
<gene>
    <name evidence="3" type="ORF">DI536_31580</name>
</gene>
<dbReference type="SUPFAM" id="SSF54534">
    <property type="entry name" value="FKBP-like"/>
    <property type="match status" value="1"/>
</dbReference>
<dbReference type="AlphaFoldDB" id="A0A2W5URF5"/>